<gene>
    <name evidence="2" type="ORF">MAIT1_01515</name>
</gene>
<proteinExistence type="predicted"/>
<dbReference type="InterPro" id="IPR023753">
    <property type="entry name" value="FAD/NAD-binding_dom"/>
</dbReference>
<accession>A0A1Y2K1H0</accession>
<dbReference type="STRING" id="1434232.MAIT1_01515"/>
<dbReference type="Gene3D" id="3.50.50.100">
    <property type="match status" value="1"/>
</dbReference>
<dbReference type="InterPro" id="IPR052541">
    <property type="entry name" value="SQRD"/>
</dbReference>
<evidence type="ECO:0000259" key="1">
    <source>
        <dbReference type="Pfam" id="PF07992"/>
    </source>
</evidence>
<dbReference type="InterPro" id="IPR036188">
    <property type="entry name" value="FAD/NAD-bd_sf"/>
</dbReference>
<dbReference type="PANTHER" id="PTHR43755">
    <property type="match status" value="1"/>
</dbReference>
<dbReference type="EMBL" id="LVJN01000020">
    <property type="protein sequence ID" value="OSM01527.1"/>
    <property type="molecule type" value="Genomic_DNA"/>
</dbReference>
<dbReference type="Pfam" id="PF07992">
    <property type="entry name" value="Pyr_redox_2"/>
    <property type="match status" value="1"/>
</dbReference>
<evidence type="ECO:0000313" key="2">
    <source>
        <dbReference type="EMBL" id="OSM01527.1"/>
    </source>
</evidence>
<feature type="domain" description="FAD/NAD(P)-binding" evidence="1">
    <location>
        <begin position="4"/>
        <end position="291"/>
    </location>
</feature>
<dbReference type="PANTHER" id="PTHR43755:SF1">
    <property type="entry name" value="FAD-DEPENDENT PYRIDINE NUCLEOTIDE-DISULPHIDE OXIDOREDUCTASE"/>
    <property type="match status" value="1"/>
</dbReference>
<organism evidence="2 3">
    <name type="scientific">Magnetofaba australis IT-1</name>
    <dbReference type="NCBI Taxonomy" id="1434232"/>
    <lineage>
        <taxon>Bacteria</taxon>
        <taxon>Pseudomonadati</taxon>
        <taxon>Pseudomonadota</taxon>
        <taxon>Magnetococcia</taxon>
        <taxon>Magnetococcales</taxon>
        <taxon>Magnetococcaceae</taxon>
        <taxon>Magnetofaba</taxon>
    </lineage>
</organism>
<dbReference type="SUPFAM" id="SSF51905">
    <property type="entry name" value="FAD/NAD(P)-binding domain"/>
    <property type="match status" value="1"/>
</dbReference>
<name>A0A1Y2K1H0_9PROT</name>
<dbReference type="GO" id="GO:0016491">
    <property type="term" value="F:oxidoreductase activity"/>
    <property type="evidence" value="ECO:0007669"/>
    <property type="project" value="InterPro"/>
</dbReference>
<dbReference type="Proteomes" id="UP000194003">
    <property type="component" value="Unassembled WGS sequence"/>
</dbReference>
<comment type="caution">
    <text evidence="2">The sequence shown here is derived from an EMBL/GenBank/DDBJ whole genome shotgun (WGS) entry which is preliminary data.</text>
</comment>
<sequence length="381" mass="41607">MRHYQVTVIGSGFAALAAITALRQKSANCRLEITMIAPKRNFLHLPSLIWIPSGMRSADEINLPLDDWRESLSIQYVQASAQTLEEGGRVVVTTDGQRIRNDGLIIASGAAYMAKAPGIEHTLNPCAGLNPTQTFARRLEKMGGGKLAFGFAGNPNEPTAVRGGPMFEFLFGTHTLLRRQKRLKDFELTFFSPMPKPGQRLGEKAVTGLLAGMDQRGIRKHLGHKIKGFTPNCVKTEGGEVEADMILFTPGACGQAWFKNTGLPLSAGGFIIGDAGCRVEGVERVYVAGDAGSLPGPDWRAKQGYQAGLQAEAAAVNLLAELKGHEPTAQFKNELICIVDTLESGSLVRRTPGRTWMAPGGRPLHWLKRFLEWRNLQPYRF</sequence>
<dbReference type="AlphaFoldDB" id="A0A1Y2K1H0"/>
<protein>
    <submittedName>
        <fullName evidence="2">Putative FAD-dependent pyridine nucleotide-disulfide oxidoreductase</fullName>
    </submittedName>
</protein>
<dbReference type="RefSeq" id="WP_085443408.1">
    <property type="nucleotide sequence ID" value="NZ_LVJN01000020.1"/>
</dbReference>
<dbReference type="OrthoDB" id="9781621at2"/>
<keyword evidence="3" id="KW-1185">Reference proteome</keyword>
<reference evidence="2 3" key="1">
    <citation type="journal article" date="2016" name="BMC Genomics">
        <title>Combined genomic and structural analyses of a cultured magnetotactic bacterium reveals its niche adaptation to a dynamic environment.</title>
        <authorList>
            <person name="Araujo A.C."/>
            <person name="Morillo V."/>
            <person name="Cypriano J."/>
            <person name="Teixeira L.C."/>
            <person name="Leao P."/>
            <person name="Lyra S."/>
            <person name="Almeida L.G."/>
            <person name="Bazylinski D.A."/>
            <person name="Vasconcellos A.T."/>
            <person name="Abreu F."/>
            <person name="Lins U."/>
        </authorList>
    </citation>
    <scope>NUCLEOTIDE SEQUENCE [LARGE SCALE GENOMIC DNA]</scope>
    <source>
        <strain evidence="2 3">IT-1</strain>
    </source>
</reference>
<evidence type="ECO:0000313" key="3">
    <source>
        <dbReference type="Proteomes" id="UP000194003"/>
    </source>
</evidence>